<evidence type="ECO:0000256" key="2">
    <source>
        <dbReference type="ARBA" id="ARBA00023125"/>
    </source>
</evidence>
<feature type="DNA-binding region" description="H-T-H motif" evidence="4">
    <location>
        <begin position="40"/>
        <end position="59"/>
    </location>
</feature>
<evidence type="ECO:0000313" key="7">
    <source>
        <dbReference type="Proteomes" id="UP001596512"/>
    </source>
</evidence>
<evidence type="ECO:0000259" key="5">
    <source>
        <dbReference type="PROSITE" id="PS50977"/>
    </source>
</evidence>
<proteinExistence type="predicted"/>
<feature type="domain" description="HTH tetR-type" evidence="5">
    <location>
        <begin position="17"/>
        <end position="77"/>
    </location>
</feature>
<gene>
    <name evidence="6" type="ORF">ACFQV2_31440</name>
</gene>
<keyword evidence="2 4" id="KW-0238">DNA-binding</keyword>
<evidence type="ECO:0000256" key="4">
    <source>
        <dbReference type="PROSITE-ProRule" id="PRU00335"/>
    </source>
</evidence>
<name>A0ABW2TWD0_9PSEU</name>
<organism evidence="6 7">
    <name type="scientific">Actinokineospora soli</name>
    <dbReference type="NCBI Taxonomy" id="1048753"/>
    <lineage>
        <taxon>Bacteria</taxon>
        <taxon>Bacillati</taxon>
        <taxon>Actinomycetota</taxon>
        <taxon>Actinomycetes</taxon>
        <taxon>Pseudonocardiales</taxon>
        <taxon>Pseudonocardiaceae</taxon>
        <taxon>Actinokineospora</taxon>
    </lineage>
</organism>
<dbReference type="EMBL" id="JBHTEY010000004">
    <property type="protein sequence ID" value="MFC7617267.1"/>
    <property type="molecule type" value="Genomic_DNA"/>
</dbReference>
<evidence type="ECO:0000256" key="3">
    <source>
        <dbReference type="ARBA" id="ARBA00023163"/>
    </source>
</evidence>
<dbReference type="InterPro" id="IPR009057">
    <property type="entry name" value="Homeodomain-like_sf"/>
</dbReference>
<reference evidence="7" key="1">
    <citation type="journal article" date="2019" name="Int. J. Syst. Evol. Microbiol.">
        <title>The Global Catalogue of Microorganisms (GCM) 10K type strain sequencing project: providing services to taxonomists for standard genome sequencing and annotation.</title>
        <authorList>
            <consortium name="The Broad Institute Genomics Platform"/>
            <consortium name="The Broad Institute Genome Sequencing Center for Infectious Disease"/>
            <person name="Wu L."/>
            <person name="Ma J."/>
        </authorList>
    </citation>
    <scope>NUCLEOTIDE SEQUENCE [LARGE SCALE GENOMIC DNA]</scope>
    <source>
        <strain evidence="7">JCM 17695</strain>
    </source>
</reference>
<keyword evidence="7" id="KW-1185">Reference proteome</keyword>
<accession>A0ABW2TWD0</accession>
<dbReference type="PANTHER" id="PTHR30055">
    <property type="entry name" value="HTH-TYPE TRANSCRIPTIONAL REGULATOR RUTR"/>
    <property type="match status" value="1"/>
</dbReference>
<keyword evidence="3" id="KW-0804">Transcription</keyword>
<dbReference type="PANTHER" id="PTHR30055:SF234">
    <property type="entry name" value="HTH-TYPE TRANSCRIPTIONAL REGULATOR BETI"/>
    <property type="match status" value="1"/>
</dbReference>
<evidence type="ECO:0000313" key="6">
    <source>
        <dbReference type="EMBL" id="MFC7617267.1"/>
    </source>
</evidence>
<dbReference type="SUPFAM" id="SSF46689">
    <property type="entry name" value="Homeodomain-like"/>
    <property type="match status" value="1"/>
</dbReference>
<comment type="caution">
    <text evidence="6">The sequence shown here is derived from an EMBL/GenBank/DDBJ whole genome shotgun (WGS) entry which is preliminary data.</text>
</comment>
<dbReference type="InterPro" id="IPR050109">
    <property type="entry name" value="HTH-type_TetR-like_transc_reg"/>
</dbReference>
<protein>
    <submittedName>
        <fullName evidence="6">TetR/AcrR family transcriptional regulator</fullName>
    </submittedName>
</protein>
<evidence type="ECO:0000256" key="1">
    <source>
        <dbReference type="ARBA" id="ARBA00023015"/>
    </source>
</evidence>
<dbReference type="PROSITE" id="PS50977">
    <property type="entry name" value="HTH_TETR_2"/>
    <property type="match status" value="1"/>
</dbReference>
<dbReference type="InterPro" id="IPR001647">
    <property type="entry name" value="HTH_TetR"/>
</dbReference>
<dbReference type="Pfam" id="PF00440">
    <property type="entry name" value="TetR_N"/>
    <property type="match status" value="1"/>
</dbReference>
<sequence>MSDPRRRPGPHPRFPADELRTRVFTAARAEFAAHGAQGASVAAIARAAGVSRQSVYEQFGDKGALFAAVAEDLDHRLHQAVADAPDLDAALRAVFTFHRANPGAHRLLADTDRRVPDALITACRREHDRAADLLAALCLALAETAATADTPDDTAMTLLAEFVRGGLSRLSSSDAHHRVTPPDAPAG</sequence>
<dbReference type="Proteomes" id="UP001596512">
    <property type="component" value="Unassembled WGS sequence"/>
</dbReference>
<keyword evidence="1" id="KW-0805">Transcription regulation</keyword>
<dbReference type="PRINTS" id="PR00455">
    <property type="entry name" value="HTHTETR"/>
</dbReference>
<dbReference type="Gene3D" id="1.10.357.10">
    <property type="entry name" value="Tetracycline Repressor, domain 2"/>
    <property type="match status" value="1"/>
</dbReference>